<sequence>MSAECHPTHYPGWHLDGLHRGNETVDDRKSSRTEASLCRQHPQQKLTDQSGAPLPSPQAPGGAERIE</sequence>
<protein>
    <submittedName>
        <fullName evidence="2">Uncharacterized protein</fullName>
    </submittedName>
</protein>
<evidence type="ECO:0000256" key="1">
    <source>
        <dbReference type="SAM" id="MobiDB-lite"/>
    </source>
</evidence>
<gene>
    <name evidence="2" type="ORF">DPMN_145766</name>
</gene>
<reference evidence="2" key="2">
    <citation type="submission" date="2020-11" db="EMBL/GenBank/DDBJ databases">
        <authorList>
            <person name="McCartney M.A."/>
            <person name="Auch B."/>
            <person name="Kono T."/>
            <person name="Mallez S."/>
            <person name="Becker A."/>
            <person name="Gohl D.M."/>
            <person name="Silverstein K.A.T."/>
            <person name="Koren S."/>
            <person name="Bechman K.B."/>
            <person name="Herman A."/>
            <person name="Abrahante J.E."/>
            <person name="Garbe J."/>
        </authorList>
    </citation>
    <scope>NUCLEOTIDE SEQUENCE</scope>
    <source>
        <strain evidence="2">Duluth1</strain>
        <tissue evidence="2">Whole animal</tissue>
    </source>
</reference>
<dbReference type="Proteomes" id="UP000828390">
    <property type="component" value="Unassembled WGS sequence"/>
</dbReference>
<organism evidence="2 3">
    <name type="scientific">Dreissena polymorpha</name>
    <name type="common">Zebra mussel</name>
    <name type="synonym">Mytilus polymorpha</name>
    <dbReference type="NCBI Taxonomy" id="45954"/>
    <lineage>
        <taxon>Eukaryota</taxon>
        <taxon>Metazoa</taxon>
        <taxon>Spiralia</taxon>
        <taxon>Lophotrochozoa</taxon>
        <taxon>Mollusca</taxon>
        <taxon>Bivalvia</taxon>
        <taxon>Autobranchia</taxon>
        <taxon>Heteroconchia</taxon>
        <taxon>Euheterodonta</taxon>
        <taxon>Imparidentia</taxon>
        <taxon>Neoheterodontei</taxon>
        <taxon>Myida</taxon>
        <taxon>Dreissenoidea</taxon>
        <taxon>Dreissenidae</taxon>
        <taxon>Dreissena</taxon>
    </lineage>
</organism>
<feature type="compositionally biased region" description="Basic and acidic residues" evidence="1">
    <location>
        <begin position="16"/>
        <end position="32"/>
    </location>
</feature>
<feature type="region of interest" description="Disordered" evidence="1">
    <location>
        <begin position="1"/>
        <end position="67"/>
    </location>
</feature>
<feature type="compositionally biased region" description="Polar residues" evidence="1">
    <location>
        <begin position="41"/>
        <end position="50"/>
    </location>
</feature>
<name>A0A9D4IZ57_DREPO</name>
<evidence type="ECO:0000313" key="3">
    <source>
        <dbReference type="Proteomes" id="UP000828390"/>
    </source>
</evidence>
<comment type="caution">
    <text evidence="2">The sequence shown here is derived from an EMBL/GenBank/DDBJ whole genome shotgun (WGS) entry which is preliminary data.</text>
</comment>
<reference evidence="2" key="1">
    <citation type="journal article" date="2019" name="bioRxiv">
        <title>The Genome of the Zebra Mussel, Dreissena polymorpha: A Resource for Invasive Species Research.</title>
        <authorList>
            <person name="McCartney M.A."/>
            <person name="Auch B."/>
            <person name="Kono T."/>
            <person name="Mallez S."/>
            <person name="Zhang Y."/>
            <person name="Obille A."/>
            <person name="Becker A."/>
            <person name="Abrahante J.E."/>
            <person name="Garbe J."/>
            <person name="Badalamenti J.P."/>
            <person name="Herman A."/>
            <person name="Mangelson H."/>
            <person name="Liachko I."/>
            <person name="Sullivan S."/>
            <person name="Sone E.D."/>
            <person name="Koren S."/>
            <person name="Silverstein K.A.T."/>
            <person name="Beckman K.B."/>
            <person name="Gohl D.M."/>
        </authorList>
    </citation>
    <scope>NUCLEOTIDE SEQUENCE</scope>
    <source>
        <strain evidence="2">Duluth1</strain>
        <tissue evidence="2">Whole animal</tissue>
    </source>
</reference>
<dbReference type="AlphaFoldDB" id="A0A9D4IZ57"/>
<evidence type="ECO:0000313" key="2">
    <source>
        <dbReference type="EMBL" id="KAH3792275.1"/>
    </source>
</evidence>
<accession>A0A9D4IZ57</accession>
<proteinExistence type="predicted"/>
<dbReference type="EMBL" id="JAIWYP010000007">
    <property type="protein sequence ID" value="KAH3792275.1"/>
    <property type="molecule type" value="Genomic_DNA"/>
</dbReference>
<keyword evidence="3" id="KW-1185">Reference proteome</keyword>